<evidence type="ECO:0000256" key="3">
    <source>
        <dbReference type="ARBA" id="ARBA00022827"/>
    </source>
</evidence>
<dbReference type="PANTHER" id="PTHR42887:SF2">
    <property type="entry name" value="OS12G0638800 PROTEIN"/>
    <property type="match status" value="1"/>
</dbReference>
<dbReference type="AlphaFoldDB" id="A0A644YRV1"/>
<dbReference type="InterPro" id="IPR055178">
    <property type="entry name" value="RsdA/BaiN/AoA(So)-like_dom"/>
</dbReference>
<dbReference type="InterPro" id="IPR023166">
    <property type="entry name" value="BaiN-like_dom_sf"/>
</dbReference>
<dbReference type="EMBL" id="VSSQ01006037">
    <property type="protein sequence ID" value="MPM31315.1"/>
    <property type="molecule type" value="Genomic_DNA"/>
</dbReference>
<feature type="domain" description="RsdA/BaiN/AoA(So)-like insert" evidence="5">
    <location>
        <begin position="189"/>
        <end position="351"/>
    </location>
</feature>
<dbReference type="PANTHER" id="PTHR42887">
    <property type="entry name" value="OS12G0638800 PROTEIN"/>
    <property type="match status" value="1"/>
</dbReference>
<keyword evidence="3" id="KW-0274">FAD</keyword>
<proteinExistence type="predicted"/>
<name>A0A644YRV1_9ZZZZ</name>
<evidence type="ECO:0000256" key="1">
    <source>
        <dbReference type="ARBA" id="ARBA00001974"/>
    </source>
</evidence>
<protein>
    <recommendedName>
        <fullName evidence="7">Ferredoxin--NADP reductase</fullName>
    </recommendedName>
</protein>
<dbReference type="Pfam" id="PF22780">
    <property type="entry name" value="HI0933_like_1st"/>
    <property type="match status" value="1"/>
</dbReference>
<dbReference type="InterPro" id="IPR036188">
    <property type="entry name" value="FAD/NAD-bd_sf"/>
</dbReference>
<evidence type="ECO:0000256" key="2">
    <source>
        <dbReference type="ARBA" id="ARBA00022630"/>
    </source>
</evidence>
<dbReference type="Gene3D" id="3.50.50.60">
    <property type="entry name" value="FAD/NAD(P)-binding domain"/>
    <property type="match status" value="1"/>
</dbReference>
<evidence type="ECO:0000259" key="4">
    <source>
        <dbReference type="Pfam" id="PF03486"/>
    </source>
</evidence>
<keyword evidence="2" id="KW-0285">Flavoprotein</keyword>
<evidence type="ECO:0008006" key="7">
    <source>
        <dbReference type="Google" id="ProtNLM"/>
    </source>
</evidence>
<reference evidence="6" key="1">
    <citation type="submission" date="2019-08" db="EMBL/GenBank/DDBJ databases">
        <authorList>
            <person name="Kucharzyk K."/>
            <person name="Murdoch R.W."/>
            <person name="Higgins S."/>
            <person name="Loffler F."/>
        </authorList>
    </citation>
    <scope>NUCLEOTIDE SEQUENCE</scope>
</reference>
<sequence>MNYDLIIIGGGSCGITASIMAKDLGIDVALIEGTDRIGKKLLTTGNGRCNITNSQINYLRYHSDNNLFFKSTLDNFTLEDTINYFNSLGIYLTTLEDGKMYPMSLQASSVLDILRMNLEDKSIPIYVNTKITSIKRENQFKIQAENGDIFTSKYVLLCTGGKSYSKTGSDGSGYKLAKALGHNIISPSPGLVQLKLQYNKLKALSGVKFDGTATILVDGALKREETGEILFTDYGISGPPILQFSRIASKGVLNNKKVSLKVDMMDQFSKDDLINFLENHFALFSYRSISENLIGIIHKKLIPIILKEVGIEDIHEATYNISYDLRYKLYNLLKNWTFTVSGTNSFDNAQVTLGGVNTTEVDNVTLQSKLVPKLYFGGEILDVDGDCGGFNLQWAWSSANAAIKSIYNSLSSN</sequence>
<gene>
    <name evidence="6" type="ORF">SDC9_77870</name>
</gene>
<evidence type="ECO:0000313" key="6">
    <source>
        <dbReference type="EMBL" id="MPM31315.1"/>
    </source>
</evidence>
<evidence type="ECO:0000259" key="5">
    <source>
        <dbReference type="Pfam" id="PF22780"/>
    </source>
</evidence>
<dbReference type="NCBIfam" id="TIGR00275">
    <property type="entry name" value="aminoacetone oxidase family FAD-binding enzyme"/>
    <property type="match status" value="1"/>
</dbReference>
<dbReference type="Pfam" id="PF03486">
    <property type="entry name" value="HI0933_like"/>
    <property type="match status" value="1"/>
</dbReference>
<organism evidence="6">
    <name type="scientific">bioreactor metagenome</name>
    <dbReference type="NCBI Taxonomy" id="1076179"/>
    <lineage>
        <taxon>unclassified sequences</taxon>
        <taxon>metagenomes</taxon>
        <taxon>ecological metagenomes</taxon>
    </lineage>
</organism>
<dbReference type="PRINTS" id="PR00411">
    <property type="entry name" value="PNDRDTASEI"/>
</dbReference>
<dbReference type="SUPFAM" id="SSF51905">
    <property type="entry name" value="FAD/NAD(P)-binding domain"/>
    <property type="match status" value="1"/>
</dbReference>
<comment type="cofactor">
    <cofactor evidence="1">
        <name>FAD</name>
        <dbReference type="ChEBI" id="CHEBI:57692"/>
    </cofactor>
</comment>
<dbReference type="InterPro" id="IPR057661">
    <property type="entry name" value="RsdA/BaiN/AoA(So)_Rossmann"/>
</dbReference>
<dbReference type="Gene3D" id="2.40.30.10">
    <property type="entry name" value="Translation factors"/>
    <property type="match status" value="1"/>
</dbReference>
<feature type="domain" description="RsdA/BaiN/AoA(So)-like Rossmann fold-like" evidence="4">
    <location>
        <begin position="4"/>
        <end position="402"/>
    </location>
</feature>
<dbReference type="InterPro" id="IPR004792">
    <property type="entry name" value="BaiN-like"/>
</dbReference>
<dbReference type="SUPFAM" id="SSF160996">
    <property type="entry name" value="HI0933 insert domain-like"/>
    <property type="match status" value="1"/>
</dbReference>
<dbReference type="Gene3D" id="1.10.8.260">
    <property type="entry name" value="HI0933 insert domain-like"/>
    <property type="match status" value="1"/>
</dbReference>
<comment type="caution">
    <text evidence="6">The sequence shown here is derived from an EMBL/GenBank/DDBJ whole genome shotgun (WGS) entry which is preliminary data.</text>
</comment>
<accession>A0A644YRV1</accession>